<feature type="chain" id="PRO_5030948281" evidence="1">
    <location>
        <begin position="25"/>
        <end position="337"/>
    </location>
</feature>
<comment type="caution">
    <text evidence="2">The sequence shown here is derived from an EMBL/GenBank/DDBJ whole genome shotgun (WGS) entry which is preliminary data.</text>
</comment>
<dbReference type="PANTHER" id="PTHR47197">
    <property type="entry name" value="PROTEIN NIRF"/>
    <property type="match status" value="1"/>
</dbReference>
<dbReference type="Proteomes" id="UP000552587">
    <property type="component" value="Unassembled WGS sequence"/>
</dbReference>
<dbReference type="EMBL" id="JACHTE010000007">
    <property type="protein sequence ID" value="MBB1089053.1"/>
    <property type="molecule type" value="Genomic_DNA"/>
</dbReference>
<gene>
    <name evidence="2" type="ORF">H4F99_11195</name>
</gene>
<dbReference type="InterPro" id="IPR011045">
    <property type="entry name" value="N2O_reductase_N"/>
</dbReference>
<feature type="signal peptide" evidence="1">
    <location>
        <begin position="1"/>
        <end position="24"/>
    </location>
</feature>
<accession>A0A7W3U556</accession>
<protein>
    <submittedName>
        <fullName evidence="2">Gluconolaconase</fullName>
    </submittedName>
</protein>
<dbReference type="RefSeq" id="WP_182669826.1">
    <property type="nucleotide sequence ID" value="NZ_JACHTE010000007.1"/>
</dbReference>
<dbReference type="SUPFAM" id="SSF50974">
    <property type="entry name" value="Nitrous oxide reductase, N-terminal domain"/>
    <property type="match status" value="1"/>
</dbReference>
<proteinExistence type="predicted"/>
<dbReference type="PANTHER" id="PTHR47197:SF3">
    <property type="entry name" value="DIHYDRO-HEME D1 DEHYDROGENASE"/>
    <property type="match status" value="1"/>
</dbReference>
<dbReference type="AlphaFoldDB" id="A0A7W3U556"/>
<dbReference type="InterPro" id="IPR051200">
    <property type="entry name" value="Host-pathogen_enzymatic-act"/>
</dbReference>
<evidence type="ECO:0000313" key="3">
    <source>
        <dbReference type="Proteomes" id="UP000552587"/>
    </source>
</evidence>
<sequence length="337" mass="35260">MRVLPYLSLSVVASLLSMPLSTHADELLVGNKSADTVWFLSLEDGKRTRMLDTGVAPHEIAVDAEGRRAVVTNYGADTAGHSLTVLDLTGAEAPRTVDIAPHGRPHGIRFLSESRVIVTTEATADLVVVDLDAGQVVEAIAVGEGTGHMVALSPDGTVAYVSKIGAGTVTRIDLATQAAVEASAGEGAEGIATRPGEVWVSNRAAGTVTVHDPDSLEVLHTLDSPGFPIRVVFTPDDRHALVTNARAGELAVFDTATKQRVATVELLETGGAYRETLLGRAGLPIGVAVDPRRPRAYVAISGGDEIAVVDTARWEVVDRWPTGREPDALGVVPGASH</sequence>
<keyword evidence="1" id="KW-0732">Signal</keyword>
<dbReference type="Gene3D" id="2.130.10.10">
    <property type="entry name" value="YVTN repeat-like/Quinoprotein amine dehydrogenase"/>
    <property type="match status" value="2"/>
</dbReference>
<dbReference type="InterPro" id="IPR015943">
    <property type="entry name" value="WD40/YVTN_repeat-like_dom_sf"/>
</dbReference>
<organism evidence="2 3">
    <name type="scientific">Marilutibacter penaei</name>
    <dbReference type="NCBI Taxonomy" id="2759900"/>
    <lineage>
        <taxon>Bacteria</taxon>
        <taxon>Pseudomonadati</taxon>
        <taxon>Pseudomonadota</taxon>
        <taxon>Gammaproteobacteria</taxon>
        <taxon>Lysobacterales</taxon>
        <taxon>Lysobacteraceae</taxon>
        <taxon>Marilutibacter</taxon>
    </lineage>
</organism>
<reference evidence="2 3" key="1">
    <citation type="submission" date="2020-07" db="EMBL/GenBank/DDBJ databases">
        <authorList>
            <person name="Xu S."/>
            <person name="Li A."/>
        </authorList>
    </citation>
    <scope>NUCLEOTIDE SEQUENCE [LARGE SCALE GENOMIC DNA]</scope>
    <source>
        <strain evidence="2 3">SG-8</strain>
    </source>
</reference>
<keyword evidence="3" id="KW-1185">Reference proteome</keyword>
<name>A0A7W3U556_9GAMM</name>
<evidence type="ECO:0000256" key="1">
    <source>
        <dbReference type="SAM" id="SignalP"/>
    </source>
</evidence>
<evidence type="ECO:0000313" key="2">
    <source>
        <dbReference type="EMBL" id="MBB1089053.1"/>
    </source>
</evidence>